<comment type="subcellular location">
    <subcellularLocation>
        <location evidence="1">Membrane</location>
        <topology evidence="1">Multi-pass membrane protein</topology>
    </subcellularLocation>
</comment>
<dbReference type="Pfam" id="PF00892">
    <property type="entry name" value="EamA"/>
    <property type="match status" value="1"/>
</dbReference>
<proteinExistence type="predicted"/>
<dbReference type="PANTHER" id="PTHR23051">
    <property type="entry name" value="SOLUTE CARRIER FAMILY 35, MEMBER F5"/>
    <property type="match status" value="1"/>
</dbReference>
<feature type="transmembrane region" description="Helical" evidence="6">
    <location>
        <begin position="68"/>
        <end position="87"/>
    </location>
</feature>
<accession>A0A409YCC3</accession>
<dbReference type="EMBL" id="NHTK01001299">
    <property type="protein sequence ID" value="PPR00658.1"/>
    <property type="molecule type" value="Genomic_DNA"/>
</dbReference>
<evidence type="ECO:0000256" key="5">
    <source>
        <dbReference type="SAM" id="MobiDB-lite"/>
    </source>
</evidence>
<name>A0A409YCC3_9AGAR</name>
<keyword evidence="3 6" id="KW-1133">Transmembrane helix</keyword>
<keyword evidence="2 6" id="KW-0812">Transmembrane</keyword>
<feature type="transmembrane region" description="Helical" evidence="6">
    <location>
        <begin position="335"/>
        <end position="359"/>
    </location>
</feature>
<dbReference type="InParanoid" id="A0A409YCC3"/>
<feature type="transmembrane region" description="Helical" evidence="6">
    <location>
        <begin position="35"/>
        <end position="56"/>
    </location>
</feature>
<gene>
    <name evidence="8" type="ORF">CVT24_000881</name>
</gene>
<dbReference type="SUPFAM" id="SSF103481">
    <property type="entry name" value="Multidrug resistance efflux transporter EmrE"/>
    <property type="match status" value="1"/>
</dbReference>
<dbReference type="OrthoDB" id="1436450at2759"/>
<keyword evidence="4 6" id="KW-0472">Membrane</keyword>
<dbReference type="InterPro" id="IPR000620">
    <property type="entry name" value="EamA_dom"/>
</dbReference>
<feature type="transmembrane region" description="Helical" evidence="6">
    <location>
        <begin position="250"/>
        <end position="268"/>
    </location>
</feature>
<dbReference type="GO" id="GO:0000329">
    <property type="term" value="C:fungal-type vacuole membrane"/>
    <property type="evidence" value="ECO:0007669"/>
    <property type="project" value="TreeGrafter"/>
</dbReference>
<feature type="transmembrane region" description="Helical" evidence="6">
    <location>
        <begin position="371"/>
        <end position="389"/>
    </location>
</feature>
<evidence type="ECO:0000256" key="6">
    <source>
        <dbReference type="SAM" id="Phobius"/>
    </source>
</evidence>
<dbReference type="FunCoup" id="A0A409YCC3">
    <property type="interactions" value="108"/>
</dbReference>
<evidence type="ECO:0000256" key="4">
    <source>
        <dbReference type="ARBA" id="ARBA00023136"/>
    </source>
</evidence>
<evidence type="ECO:0000256" key="3">
    <source>
        <dbReference type="ARBA" id="ARBA00022989"/>
    </source>
</evidence>
<sequence>MDTLDNRHGPRHNDLSTAKPTGNLQSCLAAYNTDYALGIVLLMIVVLLWTSSNFLTQDLYEGGYDKPFLVTYMNTSAFSLYLLPFLIRRWWFKDTKSQVVERSSVPYQPLSADDNNPIPTPSSSIAPEHHHLSPDAELPPLTVSETAHLAFAFCLLWFIANWSVNASLGYTSVASATILSSTSGFFTLTIGRIFRVEKLTVIKIMAVLISFFGVLMVSLSDAETKKLSGPASHPTLQKTNVDSRATFGDILALISALFYALYVILLKVRIKSESRVDMQLFFGFVGLFNISFCWPIGVILHFTKAEIFEWPSNPKAIYAILINASFWELHFLKSILIFAADTTPLVVTIGLSLTIPVAVVGDFIRQRPSHIEVIIGALLVIVGFVAIGLEKPDDVSIEVEQRREQSSS</sequence>
<evidence type="ECO:0000256" key="2">
    <source>
        <dbReference type="ARBA" id="ARBA00022692"/>
    </source>
</evidence>
<dbReference type="InterPro" id="IPR037185">
    <property type="entry name" value="EmrE-like"/>
</dbReference>
<reference evidence="8 9" key="1">
    <citation type="journal article" date="2018" name="Evol. Lett.">
        <title>Horizontal gene cluster transfer increased hallucinogenic mushroom diversity.</title>
        <authorList>
            <person name="Reynolds H.T."/>
            <person name="Vijayakumar V."/>
            <person name="Gluck-Thaler E."/>
            <person name="Korotkin H.B."/>
            <person name="Matheny P.B."/>
            <person name="Slot J.C."/>
        </authorList>
    </citation>
    <scope>NUCLEOTIDE SEQUENCE [LARGE SCALE GENOMIC DNA]</scope>
    <source>
        <strain evidence="8 9">2629</strain>
    </source>
</reference>
<protein>
    <recommendedName>
        <fullName evidence="7">EamA domain-containing protein</fullName>
    </recommendedName>
</protein>
<evidence type="ECO:0000313" key="8">
    <source>
        <dbReference type="EMBL" id="PPR00658.1"/>
    </source>
</evidence>
<evidence type="ECO:0000256" key="1">
    <source>
        <dbReference type="ARBA" id="ARBA00004141"/>
    </source>
</evidence>
<feature type="transmembrane region" description="Helical" evidence="6">
    <location>
        <begin position="280"/>
        <end position="302"/>
    </location>
</feature>
<evidence type="ECO:0000313" key="9">
    <source>
        <dbReference type="Proteomes" id="UP000284842"/>
    </source>
</evidence>
<evidence type="ECO:0000259" key="7">
    <source>
        <dbReference type="Pfam" id="PF00892"/>
    </source>
</evidence>
<feature type="transmembrane region" description="Helical" evidence="6">
    <location>
        <begin position="200"/>
        <end position="219"/>
    </location>
</feature>
<keyword evidence="9" id="KW-1185">Reference proteome</keyword>
<dbReference type="STRING" id="181874.A0A409YCC3"/>
<dbReference type="AlphaFoldDB" id="A0A409YCC3"/>
<dbReference type="Proteomes" id="UP000284842">
    <property type="component" value="Unassembled WGS sequence"/>
</dbReference>
<feature type="domain" description="EamA" evidence="7">
    <location>
        <begin position="143"/>
        <end position="218"/>
    </location>
</feature>
<organism evidence="8 9">
    <name type="scientific">Panaeolus cyanescens</name>
    <dbReference type="NCBI Taxonomy" id="181874"/>
    <lineage>
        <taxon>Eukaryota</taxon>
        <taxon>Fungi</taxon>
        <taxon>Dikarya</taxon>
        <taxon>Basidiomycota</taxon>
        <taxon>Agaricomycotina</taxon>
        <taxon>Agaricomycetes</taxon>
        <taxon>Agaricomycetidae</taxon>
        <taxon>Agaricales</taxon>
        <taxon>Agaricineae</taxon>
        <taxon>Galeropsidaceae</taxon>
        <taxon>Panaeolus</taxon>
    </lineage>
</organism>
<dbReference type="PANTHER" id="PTHR23051:SF0">
    <property type="entry name" value="SOLUTE CARRIER FAMILY 35 MEMBER F5"/>
    <property type="match status" value="1"/>
</dbReference>
<comment type="caution">
    <text evidence="8">The sequence shown here is derived from an EMBL/GenBank/DDBJ whole genome shotgun (WGS) entry which is preliminary data.</text>
</comment>
<feature type="region of interest" description="Disordered" evidence="5">
    <location>
        <begin position="108"/>
        <end position="130"/>
    </location>
</feature>